<dbReference type="SUPFAM" id="SSF46894">
    <property type="entry name" value="C-terminal effector domain of the bipartite response regulators"/>
    <property type="match status" value="1"/>
</dbReference>
<dbReference type="AlphaFoldDB" id="A0A5C8Z196"/>
<organism evidence="5 6">
    <name type="scientific">Reinekea thalattae</name>
    <dbReference type="NCBI Taxonomy" id="2593301"/>
    <lineage>
        <taxon>Bacteria</taxon>
        <taxon>Pseudomonadati</taxon>
        <taxon>Pseudomonadota</taxon>
        <taxon>Gammaproteobacteria</taxon>
        <taxon>Oceanospirillales</taxon>
        <taxon>Saccharospirillaceae</taxon>
        <taxon>Reinekea</taxon>
    </lineage>
</organism>
<evidence type="ECO:0000313" key="6">
    <source>
        <dbReference type="Proteomes" id="UP000321764"/>
    </source>
</evidence>
<name>A0A5C8Z196_9GAMM</name>
<keyword evidence="3" id="KW-1133">Transmembrane helix</keyword>
<proteinExistence type="predicted"/>
<comment type="caution">
    <text evidence="5">The sequence shown here is derived from an EMBL/GenBank/DDBJ whole genome shotgun (WGS) entry which is preliminary data.</text>
</comment>
<dbReference type="PROSITE" id="PS51755">
    <property type="entry name" value="OMPR_PHOB"/>
    <property type="match status" value="1"/>
</dbReference>
<dbReference type="InterPro" id="IPR036388">
    <property type="entry name" value="WH-like_DNA-bd_sf"/>
</dbReference>
<evidence type="ECO:0000256" key="1">
    <source>
        <dbReference type="ARBA" id="ARBA00023125"/>
    </source>
</evidence>
<keyword evidence="1 2" id="KW-0238">DNA-binding</keyword>
<dbReference type="GO" id="GO:0003677">
    <property type="term" value="F:DNA binding"/>
    <property type="evidence" value="ECO:0007669"/>
    <property type="project" value="UniProtKB-UniRule"/>
</dbReference>
<evidence type="ECO:0000256" key="3">
    <source>
        <dbReference type="SAM" id="Phobius"/>
    </source>
</evidence>
<dbReference type="InterPro" id="IPR016032">
    <property type="entry name" value="Sig_transdc_resp-reg_C-effctor"/>
</dbReference>
<dbReference type="SMART" id="SM00862">
    <property type="entry name" value="Trans_reg_C"/>
    <property type="match status" value="1"/>
</dbReference>
<evidence type="ECO:0000259" key="4">
    <source>
        <dbReference type="PROSITE" id="PS51755"/>
    </source>
</evidence>
<feature type="DNA-binding region" description="OmpR/PhoB-type" evidence="2">
    <location>
        <begin position="5"/>
        <end position="108"/>
    </location>
</feature>
<dbReference type="Gene3D" id="1.10.10.10">
    <property type="entry name" value="Winged helix-like DNA-binding domain superfamily/Winged helix DNA-binding domain"/>
    <property type="match status" value="1"/>
</dbReference>
<keyword evidence="3" id="KW-0472">Membrane</keyword>
<evidence type="ECO:0000313" key="5">
    <source>
        <dbReference type="EMBL" id="TXR51922.1"/>
    </source>
</evidence>
<gene>
    <name evidence="5" type="ORF">FME95_10885</name>
</gene>
<keyword evidence="6" id="KW-1185">Reference proteome</keyword>
<feature type="domain" description="OmpR/PhoB-type" evidence="4">
    <location>
        <begin position="5"/>
        <end position="108"/>
    </location>
</feature>
<dbReference type="GO" id="GO:0006355">
    <property type="term" value="P:regulation of DNA-templated transcription"/>
    <property type="evidence" value="ECO:0007669"/>
    <property type="project" value="InterPro"/>
</dbReference>
<dbReference type="Proteomes" id="UP000321764">
    <property type="component" value="Unassembled WGS sequence"/>
</dbReference>
<dbReference type="CDD" id="cd00383">
    <property type="entry name" value="trans_reg_C"/>
    <property type="match status" value="1"/>
</dbReference>
<dbReference type="Pfam" id="PF00486">
    <property type="entry name" value="Trans_reg_C"/>
    <property type="match status" value="1"/>
</dbReference>
<dbReference type="RefSeq" id="WP_147714518.1">
    <property type="nucleotide sequence ID" value="NZ_VKAD01000002.1"/>
</dbReference>
<accession>A0A5C8Z196</accession>
<dbReference type="EMBL" id="VKAD01000002">
    <property type="protein sequence ID" value="TXR51922.1"/>
    <property type="molecule type" value="Genomic_DNA"/>
</dbReference>
<dbReference type="OrthoDB" id="6113168at2"/>
<sequence length="325" mass="35909">MASDYRFRLFDNFLFDSRSNSLKDLTKNGAELSIGNNESRLLAFFCQNENELLTRQMIQQRVWLDQGFQVDDSSLTQAIFNLRKLLNDSAKSPNYIVTLPKQGYRFIAQVEPEPALDRGVRTDVAKVATTPQLQNDALGSFTDTSNSLTDTSNSLTDASDTLDAQSTLDTQSTLKALTVQPNTDRLSDQQAASAVEAKKNKRILLFTVWPSIAAAFVVVIFSALLVGWFYNQQPGFITVSDLEGVPIKTYNGSSANQDWSGIVSSCLDRYGNPEPGQPSPEQVIITGDQDGRININLLFDKANANMNVTMRLLPRLDGQSNSCSI</sequence>
<keyword evidence="3" id="KW-0812">Transmembrane</keyword>
<protein>
    <recommendedName>
        <fullName evidence="4">OmpR/PhoB-type domain-containing protein</fullName>
    </recommendedName>
</protein>
<reference evidence="5 6" key="1">
    <citation type="submission" date="2019-07" db="EMBL/GenBank/DDBJ databases">
        <title>Reinekea sp. strain SSH23 genome sequencing and assembly.</title>
        <authorList>
            <person name="Kim I."/>
        </authorList>
    </citation>
    <scope>NUCLEOTIDE SEQUENCE [LARGE SCALE GENOMIC DNA]</scope>
    <source>
        <strain evidence="5 6">SSH23</strain>
    </source>
</reference>
<feature type="transmembrane region" description="Helical" evidence="3">
    <location>
        <begin position="203"/>
        <end position="230"/>
    </location>
</feature>
<evidence type="ECO:0000256" key="2">
    <source>
        <dbReference type="PROSITE-ProRule" id="PRU01091"/>
    </source>
</evidence>
<dbReference type="GO" id="GO:0000160">
    <property type="term" value="P:phosphorelay signal transduction system"/>
    <property type="evidence" value="ECO:0007669"/>
    <property type="project" value="InterPro"/>
</dbReference>
<dbReference type="InterPro" id="IPR001867">
    <property type="entry name" value="OmpR/PhoB-type_DNA-bd"/>
</dbReference>